<organism evidence="1 2">
    <name type="scientific">Desulforhabdus amnigena</name>
    <dbReference type="NCBI Taxonomy" id="40218"/>
    <lineage>
        <taxon>Bacteria</taxon>
        <taxon>Pseudomonadati</taxon>
        <taxon>Thermodesulfobacteriota</taxon>
        <taxon>Syntrophobacteria</taxon>
        <taxon>Syntrophobacterales</taxon>
        <taxon>Syntrophobacteraceae</taxon>
        <taxon>Desulforhabdus</taxon>
    </lineage>
</organism>
<keyword evidence="2" id="KW-1185">Reference proteome</keyword>
<comment type="caution">
    <text evidence="1">The sequence shown here is derived from an EMBL/GenBank/DDBJ whole genome shotgun (WGS) entry which is preliminary data.</text>
</comment>
<dbReference type="RefSeq" id="WP_281793316.1">
    <property type="nucleotide sequence ID" value="NZ_BSDR01000001.1"/>
</dbReference>
<dbReference type="EMBL" id="BSDR01000001">
    <property type="protein sequence ID" value="GLI34045.1"/>
    <property type="molecule type" value="Genomic_DNA"/>
</dbReference>
<protein>
    <submittedName>
        <fullName evidence="1">Uncharacterized protein</fullName>
    </submittedName>
</protein>
<sequence length="105" mass="11821">MKAGMIFTGSGPILVLTACESLTAPKVTMQLSAKGITRYIAYEIPLDMVKEKYGKHFSVVMGDLKQSNDLRVVDEEGRRVFYNFPLEKLENPVCYEETTQIRKAA</sequence>
<dbReference type="PROSITE" id="PS51257">
    <property type="entry name" value="PROKAR_LIPOPROTEIN"/>
    <property type="match status" value="1"/>
</dbReference>
<name>A0A9W6D4L9_9BACT</name>
<proteinExistence type="predicted"/>
<accession>A0A9W6D4L9</accession>
<gene>
    <name evidence="1" type="ORF">DAMNIGENAA_14780</name>
</gene>
<dbReference type="AlphaFoldDB" id="A0A9W6D4L9"/>
<evidence type="ECO:0000313" key="2">
    <source>
        <dbReference type="Proteomes" id="UP001144372"/>
    </source>
</evidence>
<dbReference type="Proteomes" id="UP001144372">
    <property type="component" value="Unassembled WGS sequence"/>
</dbReference>
<reference evidence="1" key="1">
    <citation type="submission" date="2022-12" db="EMBL/GenBank/DDBJ databases">
        <title>Reference genome sequencing for broad-spectrum identification of bacterial and archaeal isolates by mass spectrometry.</title>
        <authorList>
            <person name="Sekiguchi Y."/>
            <person name="Tourlousse D.M."/>
        </authorList>
    </citation>
    <scope>NUCLEOTIDE SEQUENCE</scope>
    <source>
        <strain evidence="1">ASRB1</strain>
    </source>
</reference>
<evidence type="ECO:0000313" key="1">
    <source>
        <dbReference type="EMBL" id="GLI34045.1"/>
    </source>
</evidence>